<evidence type="ECO:0000256" key="7">
    <source>
        <dbReference type="HAMAP-Rule" id="MF_00639"/>
    </source>
</evidence>
<evidence type="ECO:0000313" key="11">
    <source>
        <dbReference type="EMBL" id="QEA40186.1"/>
    </source>
</evidence>
<dbReference type="InterPro" id="IPR013221">
    <property type="entry name" value="Mur_ligase_cen"/>
</dbReference>
<dbReference type="GO" id="GO:0009252">
    <property type="term" value="P:peptidoglycan biosynthetic process"/>
    <property type="evidence" value="ECO:0007669"/>
    <property type="project" value="UniProtKB-UniRule"/>
</dbReference>
<comment type="function">
    <text evidence="7 8">Cell wall formation. Catalyzes the addition of glutamate to the nucleotide precursor UDP-N-acetylmuramoyl-L-alanine (UMA).</text>
</comment>
<evidence type="ECO:0000256" key="1">
    <source>
        <dbReference type="ARBA" id="ARBA00004496"/>
    </source>
</evidence>
<evidence type="ECO:0000256" key="2">
    <source>
        <dbReference type="ARBA" id="ARBA00004752"/>
    </source>
</evidence>
<dbReference type="EMBL" id="CP042382">
    <property type="protein sequence ID" value="QEA40186.1"/>
    <property type="molecule type" value="Genomic_DNA"/>
</dbReference>
<evidence type="ECO:0000256" key="8">
    <source>
        <dbReference type="RuleBase" id="RU003664"/>
    </source>
</evidence>
<evidence type="ECO:0000256" key="5">
    <source>
        <dbReference type="ARBA" id="ARBA00022741"/>
    </source>
</evidence>
<dbReference type="RefSeq" id="WP_147185289.1">
    <property type="nucleotide sequence ID" value="NZ_CP042382.1"/>
</dbReference>
<dbReference type="GO" id="GO:0005737">
    <property type="term" value="C:cytoplasm"/>
    <property type="evidence" value="ECO:0007669"/>
    <property type="project" value="UniProtKB-SubCell"/>
</dbReference>
<keyword evidence="7 8" id="KW-0133">Cell shape</keyword>
<evidence type="ECO:0000259" key="10">
    <source>
        <dbReference type="Pfam" id="PF08245"/>
    </source>
</evidence>
<dbReference type="HAMAP" id="MF_00639">
    <property type="entry name" value="MurD"/>
    <property type="match status" value="1"/>
</dbReference>
<dbReference type="InterPro" id="IPR004101">
    <property type="entry name" value="Mur_ligase_C"/>
</dbReference>
<sequence>MIEVPEDTTLVVGLGVSGTAIARYLTRLGRPFMMADTRSVPPGLAAFQKAYPQVTVHYGPLTELDLCKAREVVLSPGVDPRTPGLEGLAESLNPVTGEPRLVGEIALFRHALNKRTNPGRVAAITGSNAKSTVTTLLGDMARNAGIEVAVGGNLGTPALDLLHEYSQSALFVLELSSFQLEMTPRLEADSVAFLNLSEDHLDRHGSLDAYRRAKSSIFRGAGHAVVNAEDPLTWPDDPALSADEFTTQPPLGRQWGISEPVSGEGAWLMHGDEALLACSRMKLKGRHHQANALAALAMGHQLGLPMKAMLEVLERFEGLPHRCEVIAEVDGVSWINDSKGTNVGATLAAINGLGPTLTGKLILLAGGQGKGADFSPLGEPLSRYARRVLTFGIDGPRLADAVRKRVSVSEFADMNEALEQARRIVEPGDCVLLSPACASLDQFPSYIARGETFRRWVLAQVSGQIEESNS</sequence>
<dbReference type="GO" id="GO:0008360">
    <property type="term" value="P:regulation of cell shape"/>
    <property type="evidence" value="ECO:0007669"/>
    <property type="project" value="UniProtKB-KW"/>
</dbReference>
<dbReference type="OrthoDB" id="9809796at2"/>
<dbReference type="SUPFAM" id="SSF53623">
    <property type="entry name" value="MurD-like peptide ligases, catalytic domain"/>
    <property type="match status" value="1"/>
</dbReference>
<keyword evidence="5 7" id="KW-0547">Nucleotide-binding</keyword>
<dbReference type="EC" id="6.3.2.9" evidence="7 8"/>
<accession>A0A5B8SU09</accession>
<organism evidence="11 12">
    <name type="scientific">Pistricoccus aurantiacus</name>
    <dbReference type="NCBI Taxonomy" id="1883414"/>
    <lineage>
        <taxon>Bacteria</taxon>
        <taxon>Pseudomonadati</taxon>
        <taxon>Pseudomonadota</taxon>
        <taxon>Gammaproteobacteria</taxon>
        <taxon>Oceanospirillales</taxon>
        <taxon>Halomonadaceae</taxon>
        <taxon>Pistricoccus</taxon>
    </lineage>
</organism>
<keyword evidence="6 7" id="KW-0067">ATP-binding</keyword>
<dbReference type="SUPFAM" id="SSF51984">
    <property type="entry name" value="MurCD N-terminal domain"/>
    <property type="match status" value="1"/>
</dbReference>
<comment type="subcellular location">
    <subcellularLocation>
        <location evidence="1 7 8">Cytoplasm</location>
    </subcellularLocation>
</comment>
<dbReference type="GO" id="GO:0008764">
    <property type="term" value="F:UDP-N-acetylmuramoylalanine-D-glutamate ligase activity"/>
    <property type="evidence" value="ECO:0007669"/>
    <property type="project" value="UniProtKB-UniRule"/>
</dbReference>
<dbReference type="PANTHER" id="PTHR43692:SF1">
    <property type="entry name" value="UDP-N-ACETYLMURAMOYLALANINE--D-GLUTAMATE LIGASE"/>
    <property type="match status" value="1"/>
</dbReference>
<dbReference type="AlphaFoldDB" id="A0A5B8SU09"/>
<comment type="catalytic activity">
    <reaction evidence="7 8">
        <text>UDP-N-acetyl-alpha-D-muramoyl-L-alanine + D-glutamate + ATP = UDP-N-acetyl-alpha-D-muramoyl-L-alanyl-D-glutamate + ADP + phosphate + H(+)</text>
        <dbReference type="Rhea" id="RHEA:16429"/>
        <dbReference type="ChEBI" id="CHEBI:15378"/>
        <dbReference type="ChEBI" id="CHEBI:29986"/>
        <dbReference type="ChEBI" id="CHEBI:30616"/>
        <dbReference type="ChEBI" id="CHEBI:43474"/>
        <dbReference type="ChEBI" id="CHEBI:83898"/>
        <dbReference type="ChEBI" id="CHEBI:83900"/>
        <dbReference type="ChEBI" id="CHEBI:456216"/>
        <dbReference type="EC" id="6.3.2.9"/>
    </reaction>
</comment>
<protein>
    <recommendedName>
        <fullName evidence="7 8">UDP-N-acetylmuramoylalanine--D-glutamate ligase</fullName>
        <ecNumber evidence="7 8">6.3.2.9</ecNumber>
    </recommendedName>
    <alternativeName>
        <fullName evidence="7">D-glutamic acid-adding enzyme</fullName>
    </alternativeName>
    <alternativeName>
        <fullName evidence="7">UDP-N-acetylmuramoyl-L-alanyl-D-glutamate synthetase</fullName>
    </alternativeName>
</protein>
<evidence type="ECO:0000256" key="4">
    <source>
        <dbReference type="ARBA" id="ARBA00022598"/>
    </source>
</evidence>
<comment type="pathway">
    <text evidence="2 7 8">Cell wall biogenesis; peptidoglycan biosynthesis.</text>
</comment>
<dbReference type="NCBIfam" id="TIGR01087">
    <property type="entry name" value="murD"/>
    <property type="match status" value="1"/>
</dbReference>
<dbReference type="Pfam" id="PF02875">
    <property type="entry name" value="Mur_ligase_C"/>
    <property type="match status" value="1"/>
</dbReference>
<dbReference type="InterPro" id="IPR036565">
    <property type="entry name" value="Mur-like_cat_sf"/>
</dbReference>
<keyword evidence="12" id="KW-1185">Reference proteome</keyword>
<dbReference type="Gene3D" id="3.90.190.20">
    <property type="entry name" value="Mur ligase, C-terminal domain"/>
    <property type="match status" value="1"/>
</dbReference>
<dbReference type="SUPFAM" id="SSF53244">
    <property type="entry name" value="MurD-like peptide ligases, peptide-binding domain"/>
    <property type="match status" value="1"/>
</dbReference>
<keyword evidence="7 8" id="KW-0573">Peptidoglycan synthesis</keyword>
<evidence type="ECO:0000313" key="12">
    <source>
        <dbReference type="Proteomes" id="UP000321272"/>
    </source>
</evidence>
<evidence type="ECO:0000256" key="3">
    <source>
        <dbReference type="ARBA" id="ARBA00022490"/>
    </source>
</evidence>
<dbReference type="GO" id="GO:0071555">
    <property type="term" value="P:cell wall organization"/>
    <property type="evidence" value="ECO:0007669"/>
    <property type="project" value="UniProtKB-KW"/>
</dbReference>
<feature type="domain" description="Mur ligase C-terminal" evidence="9">
    <location>
        <begin position="321"/>
        <end position="437"/>
    </location>
</feature>
<evidence type="ECO:0000256" key="6">
    <source>
        <dbReference type="ARBA" id="ARBA00022840"/>
    </source>
</evidence>
<dbReference type="Pfam" id="PF21799">
    <property type="entry name" value="MurD-like_N"/>
    <property type="match status" value="1"/>
</dbReference>
<dbReference type="InterPro" id="IPR005762">
    <property type="entry name" value="MurD"/>
</dbReference>
<gene>
    <name evidence="7 11" type="primary">murD</name>
    <name evidence="11" type="ORF">FGL86_14595</name>
</gene>
<dbReference type="Proteomes" id="UP000321272">
    <property type="component" value="Chromosome"/>
</dbReference>
<feature type="binding site" evidence="7">
    <location>
        <begin position="126"/>
        <end position="132"/>
    </location>
    <ligand>
        <name>ATP</name>
        <dbReference type="ChEBI" id="CHEBI:30616"/>
    </ligand>
</feature>
<keyword evidence="7 8" id="KW-0961">Cell wall biogenesis/degradation</keyword>
<evidence type="ECO:0000259" key="9">
    <source>
        <dbReference type="Pfam" id="PF02875"/>
    </source>
</evidence>
<proteinExistence type="inferred from homology"/>
<dbReference type="GO" id="GO:0005524">
    <property type="term" value="F:ATP binding"/>
    <property type="evidence" value="ECO:0007669"/>
    <property type="project" value="UniProtKB-UniRule"/>
</dbReference>
<dbReference type="Gene3D" id="3.40.1190.10">
    <property type="entry name" value="Mur-like, catalytic domain"/>
    <property type="match status" value="1"/>
</dbReference>
<dbReference type="PANTHER" id="PTHR43692">
    <property type="entry name" value="UDP-N-ACETYLMURAMOYLALANINE--D-GLUTAMATE LIGASE"/>
    <property type="match status" value="1"/>
</dbReference>
<keyword evidence="4 7" id="KW-0436">Ligase</keyword>
<comment type="similarity">
    <text evidence="7">Belongs to the MurCDEF family.</text>
</comment>
<keyword evidence="3 7" id="KW-0963">Cytoplasm</keyword>
<dbReference type="UniPathway" id="UPA00219"/>
<name>A0A5B8SU09_9GAMM</name>
<keyword evidence="7 8" id="KW-0132">Cell division</keyword>
<dbReference type="Pfam" id="PF08245">
    <property type="entry name" value="Mur_ligase_M"/>
    <property type="match status" value="1"/>
</dbReference>
<keyword evidence="7 8" id="KW-0131">Cell cycle</keyword>
<dbReference type="GO" id="GO:0051301">
    <property type="term" value="P:cell division"/>
    <property type="evidence" value="ECO:0007669"/>
    <property type="project" value="UniProtKB-KW"/>
</dbReference>
<dbReference type="KEGG" id="paur:FGL86_14595"/>
<dbReference type="Gene3D" id="3.40.50.720">
    <property type="entry name" value="NAD(P)-binding Rossmann-like Domain"/>
    <property type="match status" value="1"/>
</dbReference>
<reference evidence="11 12" key="1">
    <citation type="submission" date="2019-06" db="EMBL/GenBank/DDBJ databases">
        <title>Genome analyses of bacteria isolated from kimchi.</title>
        <authorList>
            <person name="Lee S."/>
            <person name="Ahn S."/>
            <person name="Roh S."/>
        </authorList>
    </citation>
    <scope>NUCLEOTIDE SEQUENCE [LARGE SCALE GENOMIC DNA]</scope>
    <source>
        <strain evidence="11 12">CBA4606</strain>
    </source>
</reference>
<dbReference type="InterPro" id="IPR036615">
    <property type="entry name" value="Mur_ligase_C_dom_sf"/>
</dbReference>
<feature type="domain" description="Mur ligase central" evidence="10">
    <location>
        <begin position="124"/>
        <end position="298"/>
    </location>
</feature>